<name>A0ABD3X7M0_SINWO</name>
<evidence type="ECO:0000256" key="1">
    <source>
        <dbReference type="SAM" id="MobiDB-lite"/>
    </source>
</evidence>
<proteinExistence type="predicted"/>
<organism evidence="2 3">
    <name type="scientific">Sinanodonta woodiana</name>
    <name type="common">Chinese pond mussel</name>
    <name type="synonym">Anodonta woodiana</name>
    <dbReference type="NCBI Taxonomy" id="1069815"/>
    <lineage>
        <taxon>Eukaryota</taxon>
        <taxon>Metazoa</taxon>
        <taxon>Spiralia</taxon>
        <taxon>Lophotrochozoa</taxon>
        <taxon>Mollusca</taxon>
        <taxon>Bivalvia</taxon>
        <taxon>Autobranchia</taxon>
        <taxon>Heteroconchia</taxon>
        <taxon>Palaeoheterodonta</taxon>
        <taxon>Unionida</taxon>
        <taxon>Unionoidea</taxon>
        <taxon>Unionidae</taxon>
        <taxon>Unioninae</taxon>
        <taxon>Sinanodonta</taxon>
    </lineage>
</organism>
<comment type="caution">
    <text evidence="2">The sequence shown here is derived from an EMBL/GenBank/DDBJ whole genome shotgun (WGS) entry which is preliminary data.</text>
</comment>
<dbReference type="Proteomes" id="UP001634394">
    <property type="component" value="Unassembled WGS sequence"/>
</dbReference>
<reference evidence="2 3" key="1">
    <citation type="submission" date="2024-11" db="EMBL/GenBank/DDBJ databases">
        <title>Chromosome-level genome assembly of the freshwater bivalve Anodonta woodiana.</title>
        <authorList>
            <person name="Chen X."/>
        </authorList>
    </citation>
    <scope>NUCLEOTIDE SEQUENCE [LARGE SCALE GENOMIC DNA]</scope>
    <source>
        <strain evidence="2">MN2024</strain>
        <tissue evidence="2">Gills</tissue>
    </source>
</reference>
<dbReference type="Pfam" id="PF13920">
    <property type="entry name" value="zf-C3HC4_3"/>
    <property type="match status" value="1"/>
</dbReference>
<sequence length="307" mass="35210">MSHRYQESPQSVISLQDAIAHMIRNPSDSITNQSLEAGNLSQSEENYDILRDEPQSRSYSEGQYQQGRNDTDEQQPSRRDDMQERNRSENRDEGHQHSLEQQERIGNGLAENEDTSATNDDLETDFADIESNSDLTFRCWKSELDYDNCLCPRMLHEHTNISRDTKPSVLDADCAQSVLQTGFSDVAVVRAINDLLKEGKEEFGAHDILTVILDKEQEGTMPRQAEQSVFATSRGMNVQQNEAAILILQENLRLKRQIMCTECGKHKSNVLFLPCRHHTVCENCSAHIYVCFSCFRRIRQKIKTYMT</sequence>
<dbReference type="Gene3D" id="3.30.40.10">
    <property type="entry name" value="Zinc/RING finger domain, C3HC4 (zinc finger)"/>
    <property type="match status" value="1"/>
</dbReference>
<feature type="compositionally biased region" description="Basic and acidic residues" evidence="1">
    <location>
        <begin position="69"/>
        <end position="103"/>
    </location>
</feature>
<dbReference type="AlphaFoldDB" id="A0ABD3X7M0"/>
<evidence type="ECO:0000313" key="2">
    <source>
        <dbReference type="EMBL" id="KAL3881730.1"/>
    </source>
</evidence>
<gene>
    <name evidence="2" type="ORF">ACJMK2_028126</name>
</gene>
<feature type="region of interest" description="Disordered" evidence="1">
    <location>
        <begin position="55"/>
        <end position="125"/>
    </location>
</feature>
<dbReference type="InterPro" id="IPR013083">
    <property type="entry name" value="Znf_RING/FYVE/PHD"/>
</dbReference>
<accession>A0ABD3X7M0</accession>
<evidence type="ECO:0000313" key="3">
    <source>
        <dbReference type="Proteomes" id="UP001634394"/>
    </source>
</evidence>
<dbReference type="EMBL" id="JBJQND010000003">
    <property type="protein sequence ID" value="KAL3881730.1"/>
    <property type="molecule type" value="Genomic_DNA"/>
</dbReference>
<protein>
    <recommendedName>
        <fullName evidence="4">RING-type domain-containing protein</fullName>
    </recommendedName>
</protein>
<keyword evidence="3" id="KW-1185">Reference proteome</keyword>
<feature type="compositionally biased region" description="Polar residues" evidence="1">
    <location>
        <begin position="56"/>
        <end position="68"/>
    </location>
</feature>
<evidence type="ECO:0008006" key="4">
    <source>
        <dbReference type="Google" id="ProtNLM"/>
    </source>
</evidence>